<feature type="region of interest" description="Disordered" evidence="7">
    <location>
        <begin position="278"/>
        <end position="358"/>
    </location>
</feature>
<dbReference type="EMBL" id="JASDAP010000010">
    <property type="protein sequence ID" value="KAK1895809.1"/>
    <property type="molecule type" value="Genomic_DNA"/>
</dbReference>
<evidence type="ECO:0000256" key="7">
    <source>
        <dbReference type="SAM" id="MobiDB-lite"/>
    </source>
</evidence>
<dbReference type="PANTHER" id="PTHR13140:SF865">
    <property type="entry name" value="MYOSIN IEB"/>
    <property type="match status" value="1"/>
</dbReference>
<evidence type="ECO:0000259" key="9">
    <source>
        <dbReference type="PROSITE" id="PS51757"/>
    </source>
</evidence>
<dbReference type="InterPro" id="IPR001609">
    <property type="entry name" value="Myosin_head_motor_dom-like"/>
</dbReference>
<keyword evidence="11" id="KW-1185">Reference proteome</keyword>
<keyword evidence="4" id="KW-0505">Motor protein</keyword>
<dbReference type="GO" id="GO:0005737">
    <property type="term" value="C:cytoplasm"/>
    <property type="evidence" value="ECO:0007669"/>
    <property type="project" value="TreeGrafter"/>
</dbReference>
<dbReference type="Proteomes" id="UP001228049">
    <property type="component" value="Unassembled WGS sequence"/>
</dbReference>
<dbReference type="PROSITE" id="PS51757">
    <property type="entry name" value="TH1"/>
    <property type="match status" value="1"/>
</dbReference>
<dbReference type="InterPro" id="IPR027417">
    <property type="entry name" value="P-loop_NTPase"/>
</dbReference>
<dbReference type="SUPFAM" id="SSF52540">
    <property type="entry name" value="P-loop containing nucleoside triphosphate hydrolases"/>
    <property type="match status" value="1"/>
</dbReference>
<proteinExistence type="inferred from homology"/>
<feature type="domain" description="Myosin motor" evidence="8">
    <location>
        <begin position="1"/>
        <end position="116"/>
    </location>
</feature>
<dbReference type="GO" id="GO:0051015">
    <property type="term" value="F:actin filament binding"/>
    <property type="evidence" value="ECO:0007669"/>
    <property type="project" value="TreeGrafter"/>
</dbReference>
<feature type="region of interest" description="Disordered" evidence="7">
    <location>
        <begin position="370"/>
        <end position="395"/>
    </location>
</feature>
<dbReference type="Gene3D" id="3.40.850.10">
    <property type="entry name" value="Kinesin motor domain"/>
    <property type="match status" value="1"/>
</dbReference>
<sequence>MKCTPHYIRCIKPNETKRPRDWEENRVHHQVEYLGLRENIRVRRAGYAYRRVFNKFLHRYAILTKESWPRWSGDQRQGVLHLLSSVHMDQDQFQLGKSKVFIKAPESLFLLEEMRERKYNGYARVIQKAWRKHIAVRKYVKMREEASDVLLNKKERRRNSINRNFVGDYLGTDNHPEIRQFVGRRERIDFADVVVKFDRRFRTVKRDLILTPKFLYLIGREKVKQGPDKGQIQEVLKRKIEINKIQSVSLSTLQDDFFIVHEEEYDSVLQSVFKTVPESAGETRPGENGEEAAAEVQQPSGVQGEEGGWGPFSSSGPGRSSSRRVRGTRWSLSPAGRSCRSPSDRVCPKTPDRRGRTTARVVTWGNRLRPASTAQLLAPEEAGPRAETPPRAAPC</sequence>
<reference evidence="10" key="1">
    <citation type="submission" date="2023-04" db="EMBL/GenBank/DDBJ databases">
        <title>Chromosome-level genome of Chaenocephalus aceratus.</title>
        <authorList>
            <person name="Park H."/>
        </authorList>
    </citation>
    <scope>NUCLEOTIDE SEQUENCE</scope>
    <source>
        <strain evidence="10">DE</strain>
        <tissue evidence="10">Muscle</tissue>
    </source>
</reference>
<feature type="compositionally biased region" description="Low complexity" evidence="7">
    <location>
        <begin position="311"/>
        <end position="320"/>
    </location>
</feature>
<feature type="domain" description="TH1" evidence="9">
    <location>
        <begin position="154"/>
        <end position="338"/>
    </location>
</feature>
<dbReference type="PANTHER" id="PTHR13140">
    <property type="entry name" value="MYOSIN"/>
    <property type="match status" value="1"/>
</dbReference>
<dbReference type="GO" id="GO:0005902">
    <property type="term" value="C:microvillus"/>
    <property type="evidence" value="ECO:0007669"/>
    <property type="project" value="TreeGrafter"/>
</dbReference>
<organism evidence="10 11">
    <name type="scientific">Dissostichus eleginoides</name>
    <name type="common">Patagonian toothfish</name>
    <name type="synonym">Dissostichus amissus</name>
    <dbReference type="NCBI Taxonomy" id="100907"/>
    <lineage>
        <taxon>Eukaryota</taxon>
        <taxon>Metazoa</taxon>
        <taxon>Chordata</taxon>
        <taxon>Craniata</taxon>
        <taxon>Vertebrata</taxon>
        <taxon>Euteleostomi</taxon>
        <taxon>Actinopterygii</taxon>
        <taxon>Neopterygii</taxon>
        <taxon>Teleostei</taxon>
        <taxon>Neoteleostei</taxon>
        <taxon>Acanthomorphata</taxon>
        <taxon>Eupercaria</taxon>
        <taxon>Perciformes</taxon>
        <taxon>Notothenioidei</taxon>
        <taxon>Nototheniidae</taxon>
        <taxon>Dissostichus</taxon>
    </lineage>
</organism>
<dbReference type="GO" id="GO:0005524">
    <property type="term" value="F:ATP binding"/>
    <property type="evidence" value="ECO:0007669"/>
    <property type="project" value="UniProtKB-KW"/>
</dbReference>
<evidence type="ECO:0000256" key="2">
    <source>
        <dbReference type="ARBA" id="ARBA00022840"/>
    </source>
</evidence>
<comment type="similarity">
    <text evidence="6">Belongs to the TRAFAC class myosin-kinesin ATPase superfamily. Myosin family.</text>
</comment>
<evidence type="ECO:0000259" key="8">
    <source>
        <dbReference type="PROSITE" id="PS51456"/>
    </source>
</evidence>
<evidence type="ECO:0000256" key="3">
    <source>
        <dbReference type="ARBA" id="ARBA00023123"/>
    </source>
</evidence>
<evidence type="ECO:0000313" key="11">
    <source>
        <dbReference type="Proteomes" id="UP001228049"/>
    </source>
</evidence>
<dbReference type="GO" id="GO:0007015">
    <property type="term" value="P:actin filament organization"/>
    <property type="evidence" value="ECO:0007669"/>
    <property type="project" value="TreeGrafter"/>
</dbReference>
<dbReference type="GO" id="GO:0016459">
    <property type="term" value="C:myosin complex"/>
    <property type="evidence" value="ECO:0007669"/>
    <property type="project" value="UniProtKB-KW"/>
</dbReference>
<dbReference type="GO" id="GO:0005886">
    <property type="term" value="C:plasma membrane"/>
    <property type="evidence" value="ECO:0007669"/>
    <property type="project" value="TreeGrafter"/>
</dbReference>
<dbReference type="GO" id="GO:0006897">
    <property type="term" value="P:endocytosis"/>
    <property type="evidence" value="ECO:0007669"/>
    <property type="project" value="TreeGrafter"/>
</dbReference>
<gene>
    <name evidence="10" type="ORF">KUDE01_021260</name>
</gene>
<comment type="caution">
    <text evidence="6">Lacks conserved residue(s) required for the propagation of feature annotation.</text>
</comment>
<dbReference type="FunFam" id="1.20.5.4820:FF:000004">
    <property type="entry name" value="Myosin IE"/>
    <property type="match status" value="1"/>
</dbReference>
<evidence type="ECO:0000256" key="1">
    <source>
        <dbReference type="ARBA" id="ARBA00022741"/>
    </source>
</evidence>
<feature type="compositionally biased region" description="Basic and acidic residues" evidence="7">
    <location>
        <begin position="342"/>
        <end position="355"/>
    </location>
</feature>
<evidence type="ECO:0000256" key="5">
    <source>
        <dbReference type="ARBA" id="ARBA00023203"/>
    </source>
</evidence>
<keyword evidence="3 6" id="KW-0518">Myosin</keyword>
<dbReference type="Gene3D" id="1.20.5.4820">
    <property type="match status" value="1"/>
</dbReference>
<dbReference type="AlphaFoldDB" id="A0AAD9C748"/>
<dbReference type="InterPro" id="IPR036961">
    <property type="entry name" value="Kinesin_motor_dom_sf"/>
</dbReference>
<keyword evidence="5 6" id="KW-0009">Actin-binding</keyword>
<dbReference type="PROSITE" id="PS51456">
    <property type="entry name" value="MYOSIN_MOTOR"/>
    <property type="match status" value="1"/>
</dbReference>
<evidence type="ECO:0000256" key="6">
    <source>
        <dbReference type="PROSITE-ProRule" id="PRU00782"/>
    </source>
</evidence>
<dbReference type="Pfam" id="PF00063">
    <property type="entry name" value="Myosin_head"/>
    <property type="match status" value="1"/>
</dbReference>
<keyword evidence="1" id="KW-0547">Nucleotide-binding</keyword>
<name>A0AAD9C748_DISEL</name>
<evidence type="ECO:0000313" key="10">
    <source>
        <dbReference type="EMBL" id="KAK1895809.1"/>
    </source>
</evidence>
<keyword evidence="2" id="KW-0067">ATP-binding</keyword>
<dbReference type="Pfam" id="PF06017">
    <property type="entry name" value="Myosin_TH1"/>
    <property type="match status" value="1"/>
</dbReference>
<dbReference type="InterPro" id="IPR010926">
    <property type="entry name" value="Myosin_TH1"/>
</dbReference>
<protein>
    <submittedName>
        <fullName evidence="10">Unconventional myosin-Ie</fullName>
    </submittedName>
</protein>
<dbReference type="GO" id="GO:0000146">
    <property type="term" value="F:microfilament motor activity"/>
    <property type="evidence" value="ECO:0007669"/>
    <property type="project" value="TreeGrafter"/>
</dbReference>
<accession>A0AAD9C748</accession>
<comment type="caution">
    <text evidence="10">The sequence shown here is derived from an EMBL/GenBank/DDBJ whole genome shotgun (WGS) entry which is preliminary data.</text>
</comment>
<evidence type="ECO:0000256" key="4">
    <source>
        <dbReference type="ARBA" id="ARBA00023175"/>
    </source>
</evidence>